<proteinExistence type="predicted"/>
<dbReference type="SMART" id="SM00345">
    <property type="entry name" value="HTH_GNTR"/>
    <property type="match status" value="1"/>
</dbReference>
<evidence type="ECO:0000256" key="1">
    <source>
        <dbReference type="ARBA" id="ARBA00023015"/>
    </source>
</evidence>
<feature type="domain" description="HTH gntR-type" evidence="5">
    <location>
        <begin position="21"/>
        <end position="88"/>
    </location>
</feature>
<dbReference type="Gene3D" id="1.20.120.530">
    <property type="entry name" value="GntR ligand-binding domain-like"/>
    <property type="match status" value="1"/>
</dbReference>
<evidence type="ECO:0000259" key="5">
    <source>
        <dbReference type="PROSITE" id="PS50949"/>
    </source>
</evidence>
<feature type="region of interest" description="Disordered" evidence="4">
    <location>
        <begin position="1"/>
        <end position="22"/>
    </location>
</feature>
<dbReference type="EMBL" id="QNRM01000005">
    <property type="protein sequence ID" value="RBP19083.1"/>
    <property type="molecule type" value="Genomic_DNA"/>
</dbReference>
<dbReference type="PANTHER" id="PTHR43537:SF24">
    <property type="entry name" value="GLUCONATE OPERON TRANSCRIPTIONAL REPRESSOR"/>
    <property type="match status" value="1"/>
</dbReference>
<evidence type="ECO:0000313" key="6">
    <source>
        <dbReference type="EMBL" id="RBP19083.1"/>
    </source>
</evidence>
<accession>A0ABX9G8A9</accession>
<name>A0ABX9G8A9_9BURK</name>
<dbReference type="GeneID" id="99731010"/>
<dbReference type="Pfam" id="PF00392">
    <property type="entry name" value="GntR"/>
    <property type="match status" value="1"/>
</dbReference>
<dbReference type="Gene3D" id="1.10.10.10">
    <property type="entry name" value="Winged helix-like DNA-binding domain superfamily/Winged helix DNA-binding domain"/>
    <property type="match status" value="1"/>
</dbReference>
<comment type="caution">
    <text evidence="6">The sequence shown here is derived from an EMBL/GenBank/DDBJ whole genome shotgun (WGS) entry which is preliminary data.</text>
</comment>
<dbReference type="CDD" id="cd07377">
    <property type="entry name" value="WHTH_GntR"/>
    <property type="match status" value="1"/>
</dbReference>
<organism evidence="6 7">
    <name type="scientific">Achromobacter marplatensis</name>
    <dbReference type="NCBI Taxonomy" id="470868"/>
    <lineage>
        <taxon>Bacteria</taxon>
        <taxon>Pseudomonadati</taxon>
        <taxon>Pseudomonadota</taxon>
        <taxon>Betaproteobacteria</taxon>
        <taxon>Burkholderiales</taxon>
        <taxon>Alcaligenaceae</taxon>
        <taxon>Achromobacter</taxon>
    </lineage>
</organism>
<evidence type="ECO:0000256" key="2">
    <source>
        <dbReference type="ARBA" id="ARBA00023125"/>
    </source>
</evidence>
<dbReference type="SUPFAM" id="SSF46785">
    <property type="entry name" value="Winged helix' DNA-binding domain"/>
    <property type="match status" value="1"/>
</dbReference>
<keyword evidence="7" id="KW-1185">Reference proteome</keyword>
<dbReference type="InterPro" id="IPR011711">
    <property type="entry name" value="GntR_C"/>
</dbReference>
<evidence type="ECO:0000256" key="4">
    <source>
        <dbReference type="SAM" id="MobiDB-lite"/>
    </source>
</evidence>
<dbReference type="RefSeq" id="WP_234818324.1">
    <property type="nucleotide sequence ID" value="NZ_CADIJU010000005.1"/>
</dbReference>
<reference evidence="6 7" key="1">
    <citation type="submission" date="2018-06" db="EMBL/GenBank/DDBJ databases">
        <title>Genomic Encyclopedia of Type Strains, Phase III (KMG-III): the genomes of soil and plant-associated and newly described type strains.</title>
        <authorList>
            <person name="Whitman W."/>
        </authorList>
    </citation>
    <scope>NUCLEOTIDE SEQUENCE [LARGE SCALE GENOMIC DNA]</scope>
    <source>
        <strain evidence="6 7">CECT 7342</strain>
    </source>
</reference>
<dbReference type="InterPro" id="IPR000524">
    <property type="entry name" value="Tscrpt_reg_HTH_GntR"/>
</dbReference>
<dbReference type="PROSITE" id="PS50949">
    <property type="entry name" value="HTH_GNTR"/>
    <property type="match status" value="1"/>
</dbReference>
<dbReference type="InterPro" id="IPR036388">
    <property type="entry name" value="WH-like_DNA-bd_sf"/>
</dbReference>
<evidence type="ECO:0000313" key="7">
    <source>
        <dbReference type="Proteomes" id="UP000252124"/>
    </source>
</evidence>
<dbReference type="Pfam" id="PF07729">
    <property type="entry name" value="FCD"/>
    <property type="match status" value="1"/>
</dbReference>
<gene>
    <name evidence="6" type="ORF">DFP87_105160</name>
</gene>
<dbReference type="PRINTS" id="PR00035">
    <property type="entry name" value="HTHGNTR"/>
</dbReference>
<dbReference type="PANTHER" id="PTHR43537">
    <property type="entry name" value="TRANSCRIPTIONAL REGULATOR, GNTR FAMILY"/>
    <property type="match status" value="1"/>
</dbReference>
<dbReference type="SMART" id="SM00895">
    <property type="entry name" value="FCD"/>
    <property type="match status" value="1"/>
</dbReference>
<dbReference type="InterPro" id="IPR008920">
    <property type="entry name" value="TF_FadR/GntR_C"/>
</dbReference>
<dbReference type="SUPFAM" id="SSF48008">
    <property type="entry name" value="GntR ligand-binding domain-like"/>
    <property type="match status" value="1"/>
</dbReference>
<keyword evidence="2" id="KW-0238">DNA-binding</keyword>
<dbReference type="Proteomes" id="UP000252124">
    <property type="component" value="Unassembled WGS sequence"/>
</dbReference>
<protein>
    <submittedName>
        <fullName evidence="6">GntR family transcriptional regulator</fullName>
    </submittedName>
</protein>
<keyword evidence="3" id="KW-0804">Transcription</keyword>
<keyword evidence="1" id="KW-0805">Transcription regulation</keyword>
<dbReference type="InterPro" id="IPR036390">
    <property type="entry name" value="WH_DNA-bd_sf"/>
</dbReference>
<sequence>MQQPFSPGSRADPARPPQSQEDLVQQLVDEISRKIFDGTYPPGRKLRQEALAEEYDVSRTPVREAFRQLEIKGLIVQQPRYGATVVAPTVKDIGQNYWLRGELEGMAAELAARWITDADLHRLQSAHAACVEAVSALYAEVNKGGPAANRHAAGPMRQWVTRNHEFHSLIFQASGNSSLERVIKDLHTDYTRNILNMTVLGMYASRMKKNIEHHAAIVEALVARDPAAARQSMRTHIHESGEFVVDWLQKRPTGSAAVVVPPV</sequence>
<evidence type="ECO:0000256" key="3">
    <source>
        <dbReference type="ARBA" id="ARBA00023163"/>
    </source>
</evidence>